<keyword evidence="1" id="KW-0677">Repeat</keyword>
<dbReference type="Pfam" id="PF12796">
    <property type="entry name" value="Ank_2"/>
    <property type="match status" value="2"/>
</dbReference>
<name>A0A0B5S4N3_BACMY</name>
<sequence>MEQIISISQAVIRGEKEKVVEIINTDPSVVNSFSEDGWTPLHLAAYFGQKEIASFLLEQGAEIHIRAKNENENTPLQAAIANKQSELVAFLIEKGSDVNAVQSGGWTGLHEAALLGNEEIIILLLENGANKMIKKNDGKTAYDIALEKGYESLLHHLQEEVSL</sequence>
<dbReference type="PANTHER" id="PTHR24171:SF10">
    <property type="entry name" value="ANKYRIN REPEAT DOMAIN-CONTAINING PROTEIN 29-LIKE"/>
    <property type="match status" value="1"/>
</dbReference>
<dbReference type="EMBL" id="MKZQ01000058">
    <property type="protein sequence ID" value="PJN67366.1"/>
    <property type="molecule type" value="Genomic_DNA"/>
</dbReference>
<dbReference type="EMBL" id="CP065877">
    <property type="protein sequence ID" value="QQA18537.1"/>
    <property type="molecule type" value="Genomic_DNA"/>
</dbReference>
<dbReference type="Proteomes" id="UP000194131">
    <property type="component" value="Unassembled WGS sequence"/>
</dbReference>
<protein>
    <submittedName>
        <fullName evidence="7">Ankyrin repeat domain-containing protein</fullName>
    </submittedName>
</protein>
<dbReference type="Proteomes" id="UP000006976">
    <property type="component" value="Unassembled WGS sequence"/>
</dbReference>
<feature type="repeat" description="ANK" evidence="3">
    <location>
        <begin position="71"/>
        <end position="103"/>
    </location>
</feature>
<dbReference type="KEGG" id="bmyo:BG05_3168"/>
<dbReference type="Gene3D" id="1.25.40.20">
    <property type="entry name" value="Ankyrin repeat-containing domain"/>
    <property type="match status" value="1"/>
</dbReference>
<dbReference type="EMBL" id="AHEV01000013">
    <property type="protein sequence ID" value="EJR41001.1"/>
    <property type="molecule type" value="Genomic_DNA"/>
</dbReference>
<accession>A0A084IUY2</accession>
<dbReference type="PROSITE" id="PS50088">
    <property type="entry name" value="ANK_REPEAT"/>
    <property type="match status" value="3"/>
</dbReference>
<dbReference type="Proteomes" id="UP000596196">
    <property type="component" value="Chromosome"/>
</dbReference>
<evidence type="ECO:0000256" key="3">
    <source>
        <dbReference type="PROSITE-ProRule" id="PRU00023"/>
    </source>
</evidence>
<accession>J8ITV0</accession>
<organism evidence="6 10">
    <name type="scientific">Bacillus mycoides</name>
    <dbReference type="NCBI Taxonomy" id="1405"/>
    <lineage>
        <taxon>Bacteria</taxon>
        <taxon>Bacillati</taxon>
        <taxon>Bacillota</taxon>
        <taxon>Bacilli</taxon>
        <taxon>Bacillales</taxon>
        <taxon>Bacillaceae</taxon>
        <taxon>Bacillus</taxon>
        <taxon>Bacillus cereus group</taxon>
    </lineage>
</organism>
<dbReference type="InterPro" id="IPR002110">
    <property type="entry name" value="Ankyrin_rpt"/>
</dbReference>
<evidence type="ECO:0000313" key="10">
    <source>
        <dbReference type="Proteomes" id="UP000236165"/>
    </source>
</evidence>
<evidence type="ECO:0000313" key="6">
    <source>
        <dbReference type="EMBL" id="PJN67366.1"/>
    </source>
</evidence>
<dbReference type="InterPro" id="IPR036770">
    <property type="entry name" value="Ankyrin_rpt-contain_sf"/>
</dbReference>
<dbReference type="PRINTS" id="PR01415">
    <property type="entry name" value="ANKYRIN"/>
</dbReference>
<evidence type="ECO:0000313" key="8">
    <source>
        <dbReference type="Proteomes" id="UP000006976"/>
    </source>
</evidence>
<reference evidence="7 11" key="4">
    <citation type="submission" date="2020-12" db="EMBL/GenBank/DDBJ databases">
        <title>FDA dAtabase for Regulatory Grade micrObial Sequences (FDA-ARGOS): Supporting development and validation of Infectious Disease Dx tests.</title>
        <authorList>
            <person name="Nelson B."/>
            <person name="Plummer A."/>
            <person name="Tallon L."/>
            <person name="Sadzewicz L."/>
            <person name="Zhao X."/>
            <person name="Boylan J."/>
            <person name="Ott S."/>
            <person name="Bowen H."/>
            <person name="Vavikolanu K."/>
            <person name="Mehta A."/>
            <person name="Aluvathingal J."/>
            <person name="Nadendla S."/>
            <person name="Myers T."/>
            <person name="Yan Y."/>
            <person name="Sichtig H."/>
        </authorList>
    </citation>
    <scope>NUCLEOTIDE SEQUENCE [LARGE SCALE GENOMIC DNA]</scope>
    <source>
        <strain evidence="7 11">FDAARGOS_924</strain>
    </source>
</reference>
<dbReference type="RefSeq" id="WP_002127784.1">
    <property type="nucleotide sequence ID" value="NZ_CM125442.1"/>
</dbReference>
<gene>
    <name evidence="6" type="ORF">BACWE_42770</name>
    <name evidence="7" type="ORF">I6G81_14315</name>
    <name evidence="4" type="ORF">III_02638</name>
    <name evidence="5" type="ORF">S3E15_00429</name>
</gene>
<dbReference type="SUPFAM" id="SSF48403">
    <property type="entry name" value="Ankyrin repeat"/>
    <property type="match status" value="1"/>
</dbReference>
<feature type="repeat" description="ANK" evidence="3">
    <location>
        <begin position="104"/>
        <end position="136"/>
    </location>
</feature>
<dbReference type="PANTHER" id="PTHR24171">
    <property type="entry name" value="ANKYRIN REPEAT DOMAIN-CONTAINING PROTEIN 39-RELATED"/>
    <property type="match status" value="1"/>
</dbReference>
<dbReference type="AlphaFoldDB" id="A0A0B5S4N3"/>
<dbReference type="EMBL" id="MRWU01000001">
    <property type="protein sequence ID" value="OSX96798.1"/>
    <property type="molecule type" value="Genomic_DNA"/>
</dbReference>
<evidence type="ECO:0000313" key="5">
    <source>
        <dbReference type="EMBL" id="OSX96798.1"/>
    </source>
</evidence>
<reference evidence="6 10" key="2">
    <citation type="submission" date="2016-10" db="EMBL/GenBank/DDBJ databases">
        <title>Genome Sequence of Bacillus weihenstephanensis GM6LP.</title>
        <authorList>
            <person name="Poehlein A."/>
            <person name="Wemheuer F."/>
            <person name="Hollensteiner J."/>
            <person name="Wemheuer B."/>
        </authorList>
    </citation>
    <scope>NUCLEOTIDE SEQUENCE [LARGE SCALE GENOMIC DNA]</scope>
    <source>
        <strain evidence="6 10">GM6LP</strain>
    </source>
</reference>
<keyword evidence="2 3" id="KW-0040">ANK repeat</keyword>
<reference evidence="5 9" key="3">
    <citation type="submission" date="2016-12" db="EMBL/GenBank/DDBJ databases">
        <title>Genome Sequences of Twelve Sporeforming Bacillus Species Isolated from Foods.</title>
        <authorList>
            <person name="De Jong A."/>
            <person name="Holsappel S."/>
            <person name="Kuipers O.P."/>
        </authorList>
    </citation>
    <scope>NUCLEOTIDE SEQUENCE [LARGE SCALE GENOMIC DNA]</scope>
    <source>
        <strain evidence="5 9">S3E15</strain>
    </source>
</reference>
<keyword evidence="11" id="KW-1185">Reference proteome</keyword>
<evidence type="ECO:0000256" key="1">
    <source>
        <dbReference type="ARBA" id="ARBA00022737"/>
    </source>
</evidence>
<accession>A0A0B5S4N3</accession>
<dbReference type="SMART" id="SM00248">
    <property type="entry name" value="ANK"/>
    <property type="match status" value="3"/>
</dbReference>
<evidence type="ECO:0000313" key="11">
    <source>
        <dbReference type="Proteomes" id="UP000596196"/>
    </source>
</evidence>
<feature type="repeat" description="ANK" evidence="3">
    <location>
        <begin position="36"/>
        <end position="68"/>
    </location>
</feature>
<proteinExistence type="predicted"/>
<evidence type="ECO:0000256" key="2">
    <source>
        <dbReference type="ARBA" id="ARBA00023043"/>
    </source>
</evidence>
<dbReference type="Proteomes" id="UP000236165">
    <property type="component" value="Unassembled WGS sequence"/>
</dbReference>
<evidence type="ECO:0000313" key="4">
    <source>
        <dbReference type="EMBL" id="EJR41001.1"/>
    </source>
</evidence>
<dbReference type="PROSITE" id="PS50297">
    <property type="entry name" value="ANK_REP_REGION"/>
    <property type="match status" value="3"/>
</dbReference>
<evidence type="ECO:0000313" key="7">
    <source>
        <dbReference type="EMBL" id="QQA18537.1"/>
    </source>
</evidence>
<reference evidence="4 8" key="1">
    <citation type="submission" date="2012-04" db="EMBL/GenBank/DDBJ databases">
        <title>The Genome Sequence of Bacillus cereus VD078.</title>
        <authorList>
            <consortium name="The Broad Institute Genome Sequencing Platform"/>
            <consortium name="The Broad Institute Genome Sequencing Center for Infectious Disease"/>
            <person name="Feldgarden M."/>
            <person name="Van der Auwera G.A."/>
            <person name="Mahillon J."/>
            <person name="Duprez V."/>
            <person name="Timmery S."/>
            <person name="Mattelet C."/>
            <person name="Dierick K."/>
            <person name="Sun M."/>
            <person name="Yu Z."/>
            <person name="Zhu L."/>
            <person name="Hu X."/>
            <person name="Shank E.B."/>
            <person name="Swiecicka I."/>
            <person name="Hansen B.M."/>
            <person name="Andrup L."/>
            <person name="Young S.K."/>
            <person name="Zeng Q."/>
            <person name="Gargeya S."/>
            <person name="Fitzgerald M."/>
            <person name="Haas B."/>
            <person name="Abouelleil A."/>
            <person name="Alvarado L."/>
            <person name="Arachchi H.M."/>
            <person name="Berlin A."/>
            <person name="Chapman S.B."/>
            <person name="Goldberg J."/>
            <person name="Griggs A."/>
            <person name="Gujja S."/>
            <person name="Hansen M."/>
            <person name="Howarth C."/>
            <person name="Imamovic A."/>
            <person name="Larimer J."/>
            <person name="McCowen C."/>
            <person name="Montmayeur A."/>
            <person name="Murphy C."/>
            <person name="Neiman D."/>
            <person name="Pearson M."/>
            <person name="Priest M."/>
            <person name="Roberts A."/>
            <person name="Saif S."/>
            <person name="Shea T."/>
            <person name="Sisk P."/>
            <person name="Sykes S."/>
            <person name="Wortman J."/>
            <person name="Nusbaum C."/>
            <person name="Birren B."/>
        </authorList>
    </citation>
    <scope>NUCLEOTIDE SEQUENCE [LARGE SCALE GENOMIC DNA]</scope>
    <source>
        <strain evidence="4 8">VD078</strain>
    </source>
</reference>
<evidence type="ECO:0000313" key="9">
    <source>
        <dbReference type="Proteomes" id="UP000194131"/>
    </source>
</evidence>